<feature type="signal peptide" evidence="2">
    <location>
        <begin position="1"/>
        <end position="27"/>
    </location>
</feature>
<evidence type="ECO:0000259" key="3">
    <source>
        <dbReference type="Pfam" id="PF07624"/>
    </source>
</evidence>
<evidence type="ECO:0000259" key="4">
    <source>
        <dbReference type="Pfam" id="PF07626"/>
    </source>
</evidence>
<dbReference type="InterPro" id="IPR013036">
    <property type="entry name" value="DUF1587"/>
</dbReference>
<dbReference type="InterPro" id="IPR013043">
    <property type="entry name" value="DUF1595"/>
</dbReference>
<evidence type="ECO:0000259" key="7">
    <source>
        <dbReference type="Pfam" id="PF07637"/>
    </source>
</evidence>
<feature type="domain" description="DUF1595" evidence="7">
    <location>
        <begin position="144"/>
        <end position="204"/>
    </location>
</feature>
<feature type="domain" description="DUF1587" evidence="4">
    <location>
        <begin position="64"/>
        <end position="125"/>
    </location>
</feature>
<feature type="domain" description="DUF1592" evidence="6">
    <location>
        <begin position="219"/>
        <end position="344"/>
    </location>
</feature>
<name>A0A1I0A1C5_9BACT</name>
<gene>
    <name evidence="8" type="ORF">SAMN05443639_101497</name>
</gene>
<proteinExistence type="predicted"/>
<evidence type="ECO:0000256" key="2">
    <source>
        <dbReference type="SAM" id="SignalP"/>
    </source>
</evidence>
<feature type="region of interest" description="Disordered" evidence="1">
    <location>
        <begin position="31"/>
        <end position="62"/>
    </location>
</feature>
<keyword evidence="9" id="KW-1185">Reference proteome</keyword>
<dbReference type="Pfam" id="PF07637">
    <property type="entry name" value="PSD5"/>
    <property type="match status" value="1"/>
</dbReference>
<evidence type="ECO:0008006" key="10">
    <source>
        <dbReference type="Google" id="ProtNLM"/>
    </source>
</evidence>
<feature type="chain" id="PRO_5011446386" description="Cellulose-binding domain protein" evidence="2">
    <location>
        <begin position="28"/>
        <end position="558"/>
    </location>
</feature>
<feature type="domain" description="DUF1588" evidence="5">
    <location>
        <begin position="363"/>
        <end position="459"/>
    </location>
</feature>
<reference evidence="9" key="1">
    <citation type="submission" date="2016-10" db="EMBL/GenBank/DDBJ databases">
        <authorList>
            <person name="Varghese N."/>
            <person name="Submissions S."/>
        </authorList>
    </citation>
    <scope>NUCLEOTIDE SEQUENCE [LARGE SCALE GENOMIC DNA]</scope>
    <source>
        <strain evidence="9">DSM 16858</strain>
    </source>
</reference>
<evidence type="ECO:0000259" key="6">
    <source>
        <dbReference type="Pfam" id="PF07631"/>
    </source>
</evidence>
<dbReference type="Pfam" id="PF07631">
    <property type="entry name" value="PSD4"/>
    <property type="match status" value="1"/>
</dbReference>
<dbReference type="InterPro" id="IPR013042">
    <property type="entry name" value="DUF1592"/>
</dbReference>
<dbReference type="Pfam" id="PF07624">
    <property type="entry name" value="PSD2"/>
    <property type="match status" value="1"/>
</dbReference>
<organism evidence="8 9">
    <name type="scientific">Stigmatella erecta</name>
    <dbReference type="NCBI Taxonomy" id="83460"/>
    <lineage>
        <taxon>Bacteria</taxon>
        <taxon>Pseudomonadati</taxon>
        <taxon>Myxococcota</taxon>
        <taxon>Myxococcia</taxon>
        <taxon>Myxococcales</taxon>
        <taxon>Cystobacterineae</taxon>
        <taxon>Archangiaceae</taxon>
        <taxon>Stigmatella</taxon>
    </lineage>
</organism>
<dbReference type="PROSITE" id="PS51257">
    <property type="entry name" value="PROKAR_LIPOPROTEIN"/>
    <property type="match status" value="1"/>
</dbReference>
<feature type="region of interest" description="Disordered" evidence="1">
    <location>
        <begin position="401"/>
        <end position="426"/>
    </location>
</feature>
<dbReference type="Pfam" id="PF07627">
    <property type="entry name" value="PSCyt3"/>
    <property type="match status" value="1"/>
</dbReference>
<protein>
    <recommendedName>
        <fullName evidence="10">Cellulose-binding domain protein</fullName>
    </recommendedName>
</protein>
<dbReference type="EMBL" id="FOIJ01000001">
    <property type="protein sequence ID" value="SES87476.1"/>
    <property type="molecule type" value="Genomic_DNA"/>
</dbReference>
<evidence type="ECO:0000313" key="9">
    <source>
        <dbReference type="Proteomes" id="UP000199181"/>
    </source>
</evidence>
<dbReference type="InterPro" id="IPR011478">
    <property type="entry name" value="DUF1585"/>
</dbReference>
<dbReference type="Proteomes" id="UP000199181">
    <property type="component" value="Unassembled WGS sequence"/>
</dbReference>
<evidence type="ECO:0000256" key="1">
    <source>
        <dbReference type="SAM" id="MobiDB-lite"/>
    </source>
</evidence>
<dbReference type="Pfam" id="PF07626">
    <property type="entry name" value="PSD3"/>
    <property type="match status" value="1"/>
</dbReference>
<dbReference type="InterPro" id="IPR013039">
    <property type="entry name" value="DUF1588"/>
</dbReference>
<dbReference type="RefSeq" id="WP_093515382.1">
    <property type="nucleotide sequence ID" value="NZ_FOIJ01000001.1"/>
</dbReference>
<dbReference type="AlphaFoldDB" id="A0A1I0A1C5"/>
<keyword evidence="2" id="KW-0732">Signal</keyword>
<feature type="domain" description="DUF1585" evidence="3">
    <location>
        <begin position="480"/>
        <end position="548"/>
    </location>
</feature>
<evidence type="ECO:0000259" key="5">
    <source>
        <dbReference type="Pfam" id="PF07627"/>
    </source>
</evidence>
<accession>A0A1I0A1C5</accession>
<sequence length="558" mass="60964">MSTPHRMLGLARLVSAALFLGGCFGQAELDVSGPLPGEESTNPGGPEASDCPSSGIEPGPSPLRRLTRFEYNNTVRDLLGTSLQPAETFTKEEESLGFNNNAYALNVTLLHVEQWMEASETLSGSANLDALLPCQPTSGTEATCARQFIEAFGKRAWRRPLEAGEVTRLLAVYQAGRDRKDFLTGIRMTLQAFLQSPFFLYRVETGTPSAQGVSTVQVTSYEMASRLSYFLWGTMPDAALFQAAEAGALVTPAQVEAQARRMIADPKARKMVAEFHRQWLKLDEFSHTTKDTTVYPAFEPLKAAMRTETEKFLDYVFFDSEGSASLLFDAPFTFANKPLADFYGANGPAGSAFEKVTVNPSQRAGLLTQASFLASHAKPNQSSPIHRGVFARKQFLCQQLPTPPDDVGAPPDPSPDATTRERFAEHTRSPACSGCHALIDPIGFGFENYDGAGAFRTHEGTLPVDASGSVTQAGDAEGSYVGAVELSRKFARSTYVMECVATQWFRYANGRGETTQEQCEVQNLKKQFTRSGFNLRELLVQLTLSDAFRYRQPAPAAQ</sequence>
<evidence type="ECO:0000313" key="8">
    <source>
        <dbReference type="EMBL" id="SES87476.1"/>
    </source>
</evidence>